<dbReference type="Proteomes" id="UP000317650">
    <property type="component" value="Chromosome 11"/>
</dbReference>
<feature type="region of interest" description="Disordered" evidence="1">
    <location>
        <begin position="1"/>
        <end position="175"/>
    </location>
</feature>
<proteinExistence type="predicted"/>
<dbReference type="AlphaFoldDB" id="A0A4V4H5I1"/>
<gene>
    <name evidence="2" type="ORF">C4D60_Mb11t14280</name>
</gene>
<evidence type="ECO:0000256" key="1">
    <source>
        <dbReference type="SAM" id="MobiDB-lite"/>
    </source>
</evidence>
<comment type="caution">
    <text evidence="2">The sequence shown here is derived from an EMBL/GenBank/DDBJ whole genome shotgun (WGS) entry which is preliminary data.</text>
</comment>
<feature type="compositionally biased region" description="Basic and acidic residues" evidence="1">
    <location>
        <begin position="62"/>
        <end position="80"/>
    </location>
</feature>
<reference evidence="2 3" key="1">
    <citation type="journal article" date="2019" name="Nat. Plants">
        <title>Genome sequencing of Musa balbisiana reveals subgenome evolution and function divergence in polyploid bananas.</title>
        <authorList>
            <person name="Yao X."/>
        </authorList>
    </citation>
    <scope>NUCLEOTIDE SEQUENCE [LARGE SCALE GENOMIC DNA]</scope>
    <source>
        <strain evidence="3">cv. DH-PKW</strain>
        <tissue evidence="2">Leaves</tissue>
    </source>
</reference>
<evidence type="ECO:0000313" key="2">
    <source>
        <dbReference type="EMBL" id="THU56156.1"/>
    </source>
</evidence>
<organism evidence="2 3">
    <name type="scientific">Musa balbisiana</name>
    <name type="common">Banana</name>
    <dbReference type="NCBI Taxonomy" id="52838"/>
    <lineage>
        <taxon>Eukaryota</taxon>
        <taxon>Viridiplantae</taxon>
        <taxon>Streptophyta</taxon>
        <taxon>Embryophyta</taxon>
        <taxon>Tracheophyta</taxon>
        <taxon>Spermatophyta</taxon>
        <taxon>Magnoliopsida</taxon>
        <taxon>Liliopsida</taxon>
        <taxon>Zingiberales</taxon>
        <taxon>Musaceae</taxon>
        <taxon>Musa</taxon>
    </lineage>
</organism>
<dbReference type="EMBL" id="PYDT01000007">
    <property type="protein sequence ID" value="THU56156.1"/>
    <property type="molecule type" value="Genomic_DNA"/>
</dbReference>
<feature type="compositionally biased region" description="Basic and acidic residues" evidence="1">
    <location>
        <begin position="104"/>
        <end position="121"/>
    </location>
</feature>
<keyword evidence="3" id="KW-1185">Reference proteome</keyword>
<feature type="compositionally biased region" description="Gly residues" evidence="1">
    <location>
        <begin position="145"/>
        <end position="154"/>
    </location>
</feature>
<feature type="compositionally biased region" description="Basic residues" evidence="1">
    <location>
        <begin position="13"/>
        <end position="23"/>
    </location>
</feature>
<sequence>MNRRRTQNAYGRKDRRQKIKRKTALGANHEEQEKKVPSSARNYYSHFTPALLESPPGGCSGDLRDVASTKRFEEQPKERSIVLNRSKPTSKITGPVKNRKKRRPNETLRARQEKQKKEATTERNALSWPKGEPSPIPPRGDSAVGWGGGGGGGSLPDSSHSERGRSRWPMDASQRVEEEEEEEALLITFLTFSSSDCCCCCFVFIIADVRGEAEMGGGGECFPSLELGLPRRAARRSDLTCLIPSNEAVNTVPSISTL</sequence>
<accession>A0A4V4H5I1</accession>
<protein>
    <submittedName>
        <fullName evidence="2">Uncharacterized protein</fullName>
    </submittedName>
</protein>
<name>A0A4V4H5I1_MUSBA</name>
<evidence type="ECO:0000313" key="3">
    <source>
        <dbReference type="Proteomes" id="UP000317650"/>
    </source>
</evidence>